<evidence type="ECO:0000313" key="8">
    <source>
        <dbReference type="Proteomes" id="UP000789901"/>
    </source>
</evidence>
<keyword evidence="4" id="KW-0862">Zinc</keyword>
<evidence type="ECO:0000256" key="6">
    <source>
        <dbReference type="SAM" id="Phobius"/>
    </source>
</evidence>
<reference evidence="7 8" key="1">
    <citation type="submission" date="2021-06" db="EMBL/GenBank/DDBJ databases">
        <authorList>
            <person name="Kallberg Y."/>
            <person name="Tangrot J."/>
            <person name="Rosling A."/>
        </authorList>
    </citation>
    <scope>NUCLEOTIDE SEQUENCE [LARGE SCALE GENOMIC DNA]</scope>
    <source>
        <strain evidence="7 8">120-4 pot B 10/14</strain>
    </source>
</reference>
<organism evidence="7 8">
    <name type="scientific">Gigaspora margarita</name>
    <dbReference type="NCBI Taxonomy" id="4874"/>
    <lineage>
        <taxon>Eukaryota</taxon>
        <taxon>Fungi</taxon>
        <taxon>Fungi incertae sedis</taxon>
        <taxon>Mucoromycota</taxon>
        <taxon>Glomeromycotina</taxon>
        <taxon>Glomeromycetes</taxon>
        <taxon>Diversisporales</taxon>
        <taxon>Gigasporaceae</taxon>
        <taxon>Gigaspora</taxon>
    </lineage>
</organism>
<keyword evidence="5" id="KW-0539">Nucleus</keyword>
<proteinExistence type="predicted"/>
<keyword evidence="6" id="KW-0472">Membrane</keyword>
<dbReference type="PANTHER" id="PTHR46481:SF10">
    <property type="entry name" value="ZINC FINGER BED DOMAIN-CONTAINING PROTEIN 39"/>
    <property type="match status" value="1"/>
</dbReference>
<gene>
    <name evidence="7" type="ORF">GMARGA_LOCUS8617</name>
</gene>
<keyword evidence="2" id="KW-0479">Metal-binding</keyword>
<sequence>MSKKEQEDLEFALAQVLFATGVSFSFLENLYVIEFFQKIRSVFKLSSRSKLANKLLDKVYKKVKKESDNKIANAQSLYMISDGWSNINQESVSNEIIQQIEIVGADKFSVVITDTAINLLINDILKIDETKVIVDNTKNLVKYFKSHPQSIAKLKHIQQENYSKEILLSIKKSKIALEQALMNLESDNSTLSSIYFYFKKIVEKICKISCCFSDELNKLVEEQWEYTYHLIRIVAYILDLQFLETNNPSEEAMKYSEFTTFTK</sequence>
<dbReference type="PANTHER" id="PTHR46481">
    <property type="entry name" value="ZINC FINGER BED DOMAIN-CONTAINING PROTEIN 4"/>
    <property type="match status" value="1"/>
</dbReference>
<evidence type="ECO:0000256" key="1">
    <source>
        <dbReference type="ARBA" id="ARBA00004123"/>
    </source>
</evidence>
<dbReference type="Proteomes" id="UP000789901">
    <property type="component" value="Unassembled WGS sequence"/>
</dbReference>
<comment type="caution">
    <text evidence="7">The sequence shown here is derived from an EMBL/GenBank/DDBJ whole genome shotgun (WGS) entry which is preliminary data.</text>
</comment>
<dbReference type="InterPro" id="IPR012337">
    <property type="entry name" value="RNaseH-like_sf"/>
</dbReference>
<accession>A0ABN7UMZ7</accession>
<evidence type="ECO:0000256" key="4">
    <source>
        <dbReference type="ARBA" id="ARBA00022833"/>
    </source>
</evidence>
<evidence type="ECO:0000256" key="5">
    <source>
        <dbReference type="ARBA" id="ARBA00023242"/>
    </source>
</evidence>
<keyword evidence="3" id="KW-0863">Zinc-finger</keyword>
<feature type="transmembrane region" description="Helical" evidence="6">
    <location>
        <begin position="12"/>
        <end position="33"/>
    </location>
</feature>
<protein>
    <submittedName>
        <fullName evidence="7">27093_t:CDS:1</fullName>
    </submittedName>
</protein>
<dbReference type="SUPFAM" id="SSF53098">
    <property type="entry name" value="Ribonuclease H-like"/>
    <property type="match status" value="1"/>
</dbReference>
<evidence type="ECO:0000313" key="7">
    <source>
        <dbReference type="EMBL" id="CAG8636560.1"/>
    </source>
</evidence>
<keyword evidence="6" id="KW-1133">Transmembrane helix</keyword>
<dbReference type="InterPro" id="IPR052035">
    <property type="entry name" value="ZnF_BED_domain_contain"/>
</dbReference>
<evidence type="ECO:0000256" key="3">
    <source>
        <dbReference type="ARBA" id="ARBA00022771"/>
    </source>
</evidence>
<evidence type="ECO:0000256" key="2">
    <source>
        <dbReference type="ARBA" id="ARBA00022723"/>
    </source>
</evidence>
<dbReference type="EMBL" id="CAJVQB010004468">
    <property type="protein sequence ID" value="CAG8636560.1"/>
    <property type="molecule type" value="Genomic_DNA"/>
</dbReference>
<comment type="subcellular location">
    <subcellularLocation>
        <location evidence="1">Nucleus</location>
    </subcellularLocation>
</comment>
<name>A0ABN7UMZ7_GIGMA</name>
<keyword evidence="8" id="KW-1185">Reference proteome</keyword>
<keyword evidence="6" id="KW-0812">Transmembrane</keyword>